<dbReference type="RefSeq" id="WP_108369390.1">
    <property type="nucleotide sequence ID" value="NZ_CP028811.1"/>
</dbReference>
<gene>
    <name evidence="3" type="ORF">HYN48_01135</name>
</gene>
<dbReference type="NCBIfam" id="TIGR03523">
    <property type="entry name" value="GldN"/>
    <property type="match status" value="1"/>
</dbReference>
<dbReference type="Pfam" id="PF19841">
    <property type="entry name" value="GldN"/>
    <property type="match status" value="1"/>
</dbReference>
<evidence type="ECO:0000313" key="4">
    <source>
        <dbReference type="Proteomes" id="UP000244193"/>
    </source>
</evidence>
<feature type="compositionally biased region" description="Basic and acidic residues" evidence="1">
    <location>
        <begin position="138"/>
        <end position="162"/>
    </location>
</feature>
<keyword evidence="4" id="KW-1185">Reference proteome</keyword>
<dbReference type="EMBL" id="CP028811">
    <property type="protein sequence ID" value="AWA28803.1"/>
    <property type="molecule type" value="Genomic_DNA"/>
</dbReference>
<name>A0A2S0RAW0_9FLAO</name>
<accession>A0A2S0RAW0</accession>
<evidence type="ECO:0000256" key="2">
    <source>
        <dbReference type="SAM" id="SignalP"/>
    </source>
</evidence>
<reference evidence="3 4" key="1">
    <citation type="submission" date="2018-04" db="EMBL/GenBank/DDBJ databases">
        <title>Genome sequencing of Flavobacterium sp. HYN0048.</title>
        <authorList>
            <person name="Yi H."/>
            <person name="Baek C."/>
        </authorList>
    </citation>
    <scope>NUCLEOTIDE SEQUENCE [LARGE SCALE GENOMIC DNA]</scope>
    <source>
        <strain evidence="3 4">HYN0048</strain>
    </source>
</reference>
<organism evidence="3 4">
    <name type="scientific">Flavobacterium magnum</name>
    <dbReference type="NCBI Taxonomy" id="2162713"/>
    <lineage>
        <taxon>Bacteria</taxon>
        <taxon>Pseudomonadati</taxon>
        <taxon>Bacteroidota</taxon>
        <taxon>Flavobacteriia</taxon>
        <taxon>Flavobacteriales</taxon>
        <taxon>Flavobacteriaceae</taxon>
        <taxon>Flavobacterium</taxon>
    </lineage>
</organism>
<evidence type="ECO:0000256" key="1">
    <source>
        <dbReference type="SAM" id="MobiDB-lite"/>
    </source>
</evidence>
<evidence type="ECO:0000313" key="3">
    <source>
        <dbReference type="EMBL" id="AWA28803.1"/>
    </source>
</evidence>
<keyword evidence="2" id="KW-0732">Signal</keyword>
<dbReference type="Proteomes" id="UP000244193">
    <property type="component" value="Chromosome"/>
</dbReference>
<sequence>MNCKNLLSIAILLAGGLTSFAQSNLLNAKTPDEIGKKTEAQLNSDNDKPLPYGYVHDRDVMMGKTVMEIIDLDERINFPMYFPIDTNNIGKDRRSLFDVIIKGIKSGKITEVYADPYFNTKRPLGDLENTFKFRDTTNAGRDEINNDPEAYKGRHVEAQPEKRNKKGKIISPAVPAQDLPAAKVLSAEFIDERFLTSQDISAYKIKGYWYFDKRQGEMKYRLLGICPVAPEAKEVGKEDPDVIELFWVYFPAARDVLHASNAFNDKNSAMPITFDHLLNSRRFNSVIYEEENVYGDRLIQDYMKDNAQLQLLESERLKEKIRNFEQDMWNY</sequence>
<feature type="chain" id="PRO_5015560270" evidence="2">
    <location>
        <begin position="22"/>
        <end position="331"/>
    </location>
</feature>
<feature type="signal peptide" evidence="2">
    <location>
        <begin position="1"/>
        <end position="21"/>
    </location>
</feature>
<dbReference type="OrthoDB" id="1141916at2"/>
<dbReference type="InterPro" id="IPR019847">
    <property type="entry name" value="Gliding_motility_assoc_GldN"/>
</dbReference>
<proteinExistence type="predicted"/>
<dbReference type="AlphaFoldDB" id="A0A2S0RAW0"/>
<feature type="region of interest" description="Disordered" evidence="1">
    <location>
        <begin position="138"/>
        <end position="167"/>
    </location>
</feature>
<dbReference type="KEGG" id="fmg:HYN48_01135"/>
<protein>
    <submittedName>
        <fullName evidence="3">Gliding motility protein GldN</fullName>
    </submittedName>
</protein>